<organism evidence="1">
    <name type="scientific">seawater metagenome</name>
    <dbReference type="NCBI Taxonomy" id="1561972"/>
    <lineage>
        <taxon>unclassified sequences</taxon>
        <taxon>metagenomes</taxon>
        <taxon>ecological metagenomes</taxon>
    </lineage>
</organism>
<evidence type="ECO:0000313" key="1">
    <source>
        <dbReference type="EMBL" id="VVU95210.1"/>
    </source>
</evidence>
<protein>
    <submittedName>
        <fullName evidence="1">Uncharacterized protein</fullName>
    </submittedName>
</protein>
<reference evidence="1" key="1">
    <citation type="submission" date="2019-09" db="EMBL/GenBank/DDBJ databases">
        <authorList>
            <person name="Needham M D."/>
        </authorList>
    </citation>
    <scope>NUCLEOTIDE SEQUENCE</scope>
</reference>
<dbReference type="EMBL" id="CABVLZ010000004">
    <property type="protein sequence ID" value="VVU95210.1"/>
    <property type="molecule type" value="Genomic_DNA"/>
</dbReference>
<proteinExistence type="predicted"/>
<gene>
    <name evidence="1" type="ORF">CPAV1605_935</name>
</gene>
<dbReference type="AlphaFoldDB" id="A0A5E8CMF1"/>
<accession>A0A5E8CMF1</accession>
<name>A0A5E8CMF1_9ZZZZ</name>
<sequence>MKHTTKTNDELEVDFILKLEHLKIRLNNYDKNQENFIDYSTSYFYHFLIFYPKNEPFNKGTLLTIYGGPKTGQNNILIEQSITETQNRYNSLEFNVSEIESKAYEAIYQGAINSRKRVSDCSYPYYIQSHEDNSFKLMNKSVLTIKEEYNLNGKDGIIVLGRGYHLCNKDSCIYSPLYKHGINEPLMHLIARLKDKMVAIKNQVFLDNQYLGQIYNYSFSFFLATDKNGELKPTMERDIIVYSQGGYDQKYLLQPMTVIDYCKKLETQLPTTHNFNRIAKEEVREVGQQLRENVRKAKPSEVFKWGFKLSYLNKNSYGTERVNDGIKNIASMYIPYSGPEPFKNGYLVICKIISYYD</sequence>